<feature type="transmembrane region" description="Helical" evidence="1">
    <location>
        <begin position="95"/>
        <end position="118"/>
    </location>
</feature>
<feature type="chain" id="PRO_5030689517" evidence="2">
    <location>
        <begin position="18"/>
        <end position="169"/>
    </location>
</feature>
<evidence type="ECO:0000256" key="2">
    <source>
        <dbReference type="SAM" id="SignalP"/>
    </source>
</evidence>
<dbReference type="GO" id="GO:0007166">
    <property type="term" value="P:cell surface receptor signaling pathway"/>
    <property type="evidence" value="ECO:0007669"/>
    <property type="project" value="TreeGrafter"/>
</dbReference>
<organism evidence="3">
    <name type="scientific">Chaunax abei</name>
    <name type="common">Coffinfish</name>
    <dbReference type="NCBI Taxonomy" id="181417"/>
    <lineage>
        <taxon>Eukaryota</taxon>
        <taxon>Metazoa</taxon>
        <taxon>Chordata</taxon>
        <taxon>Craniata</taxon>
        <taxon>Vertebrata</taxon>
        <taxon>Euteleostomi</taxon>
        <taxon>Actinopterygii</taxon>
        <taxon>Neopterygii</taxon>
        <taxon>Teleostei</taxon>
        <taxon>Neoteleostei</taxon>
        <taxon>Acanthomorphata</taxon>
        <taxon>Eupercaria</taxon>
        <taxon>Lophiiformes</taxon>
        <taxon>Chaunacoidei</taxon>
        <taxon>Chaunacidae</taxon>
        <taxon>Chaunax</taxon>
    </lineage>
</organism>
<evidence type="ECO:0000313" key="3">
    <source>
        <dbReference type="EMBL" id="QPF15768.1"/>
    </source>
</evidence>
<dbReference type="PANTHER" id="PTHR10570:SF8">
    <property type="entry name" value="T-CELL SURFACE GLYCOPROTEIN CD3 GAMMA CHAIN"/>
    <property type="match status" value="1"/>
</dbReference>
<protein>
    <submittedName>
        <fullName evidence="3">Cd3gd protein</fullName>
    </submittedName>
</protein>
<keyword evidence="1" id="KW-1133">Transmembrane helix</keyword>
<dbReference type="Pfam" id="PF16681">
    <property type="entry name" value="Ig_5"/>
    <property type="match status" value="1"/>
</dbReference>
<dbReference type="InterPro" id="IPR015484">
    <property type="entry name" value="CD3_esu/gsu/dsu"/>
</dbReference>
<dbReference type="GO" id="GO:0009897">
    <property type="term" value="C:external side of plasma membrane"/>
    <property type="evidence" value="ECO:0007669"/>
    <property type="project" value="TreeGrafter"/>
</dbReference>
<feature type="signal peptide" evidence="2">
    <location>
        <begin position="1"/>
        <end position="17"/>
    </location>
</feature>
<dbReference type="GO" id="GO:0045059">
    <property type="term" value="P:positive thymic T cell selection"/>
    <property type="evidence" value="ECO:0007669"/>
    <property type="project" value="TreeGrafter"/>
</dbReference>
<sequence length="169" mass="19071">MKTCPLVCLLLWTLTESKITVKRDSDGIVLRCEDNYEMKSSNDETVEKLSYSDENTGEYKCVMKSGVSDALETEGPKIYVKFWTCDNCIEFNLTVITGLVIGDVVATVVILVAVYLVASQSHIGPITSHKKSSDRQLLVPNEVSSRASNDHYQELMHKRDVYDELTNRR</sequence>
<keyword evidence="2" id="KW-0732">Signal</keyword>
<dbReference type="PANTHER" id="PTHR10570">
    <property type="entry name" value="T-CELL SURFACE GLYCOPROTEIN CD3 GAMMA CHAIN / DELTA CHAIN"/>
    <property type="match status" value="1"/>
</dbReference>
<name>A0A7S8ZWI2_CHAAE</name>
<dbReference type="GO" id="GO:0042105">
    <property type="term" value="C:alpha-beta T cell receptor complex"/>
    <property type="evidence" value="ECO:0007669"/>
    <property type="project" value="TreeGrafter"/>
</dbReference>
<keyword evidence="1" id="KW-0812">Transmembrane</keyword>
<evidence type="ECO:0000256" key="1">
    <source>
        <dbReference type="SAM" id="Phobius"/>
    </source>
</evidence>
<dbReference type="EMBL" id="MN538222">
    <property type="protein sequence ID" value="QPF15768.1"/>
    <property type="molecule type" value="Genomic_DNA"/>
</dbReference>
<dbReference type="GO" id="GO:0004888">
    <property type="term" value="F:transmembrane signaling receptor activity"/>
    <property type="evidence" value="ECO:0007669"/>
    <property type="project" value="TreeGrafter"/>
</dbReference>
<accession>A0A7S8ZWI2</accession>
<gene>
    <name evidence="3" type="primary">cd3gd</name>
</gene>
<keyword evidence="1" id="KW-0472">Membrane</keyword>
<proteinExistence type="predicted"/>
<reference evidence="3" key="1">
    <citation type="journal article" date="2020" name="Science, e1252229">
        <title>The immunogenetics of sexual parasitism.</title>
        <authorList>
            <person name="Swann J.B."/>
            <person name="Holland S.J."/>
            <person name="Petersen M."/>
            <person name="Pietsch T.W."/>
            <person name="Boehm T."/>
        </authorList>
    </citation>
    <scope>NUCLEOTIDE SEQUENCE</scope>
</reference>
<dbReference type="AlphaFoldDB" id="A0A7S8ZWI2"/>